<gene>
    <name evidence="6" type="ORF">PT974_10461</name>
</gene>
<keyword evidence="7" id="KW-1185">Reference proteome</keyword>
<name>A0ABR0SA29_9HYPO</name>
<evidence type="ECO:0000256" key="2">
    <source>
        <dbReference type="ARBA" id="ARBA00009116"/>
    </source>
</evidence>
<proteinExistence type="inferred from homology"/>
<protein>
    <submittedName>
        <fullName evidence="6">Protein ATP11</fullName>
    </submittedName>
</protein>
<dbReference type="Proteomes" id="UP001338125">
    <property type="component" value="Unassembled WGS sequence"/>
</dbReference>
<dbReference type="EMBL" id="JAVFKD010000015">
    <property type="protein sequence ID" value="KAK5988963.1"/>
    <property type="molecule type" value="Genomic_DNA"/>
</dbReference>
<evidence type="ECO:0000256" key="1">
    <source>
        <dbReference type="ARBA" id="ARBA00004173"/>
    </source>
</evidence>
<feature type="region of interest" description="Disordered" evidence="5">
    <location>
        <begin position="62"/>
        <end position="127"/>
    </location>
</feature>
<accession>A0ABR0SA29</accession>
<keyword evidence="4" id="KW-0496">Mitochondrion</keyword>
<evidence type="ECO:0000313" key="7">
    <source>
        <dbReference type="Proteomes" id="UP001338125"/>
    </source>
</evidence>
<evidence type="ECO:0000256" key="5">
    <source>
        <dbReference type="SAM" id="MobiDB-lite"/>
    </source>
</evidence>
<evidence type="ECO:0000313" key="6">
    <source>
        <dbReference type="EMBL" id="KAK5988963.1"/>
    </source>
</evidence>
<feature type="compositionally biased region" description="Polar residues" evidence="5">
    <location>
        <begin position="79"/>
        <end position="96"/>
    </location>
</feature>
<comment type="similarity">
    <text evidence="2">Belongs to the ATP11 family.</text>
</comment>
<dbReference type="PANTHER" id="PTHR13126">
    <property type="entry name" value="CHAPERONE ATP11"/>
    <property type="match status" value="1"/>
</dbReference>
<dbReference type="PANTHER" id="PTHR13126:SF0">
    <property type="entry name" value="ATP SYNTHASE MITOCHONDRIAL F1 COMPLEX ASSEMBLY FACTOR 1"/>
    <property type="match status" value="1"/>
</dbReference>
<evidence type="ECO:0000256" key="3">
    <source>
        <dbReference type="ARBA" id="ARBA00022946"/>
    </source>
</evidence>
<keyword evidence="3" id="KW-0809">Transit peptide</keyword>
<organism evidence="6 7">
    <name type="scientific">Cladobotryum mycophilum</name>
    <dbReference type="NCBI Taxonomy" id="491253"/>
    <lineage>
        <taxon>Eukaryota</taxon>
        <taxon>Fungi</taxon>
        <taxon>Dikarya</taxon>
        <taxon>Ascomycota</taxon>
        <taxon>Pezizomycotina</taxon>
        <taxon>Sordariomycetes</taxon>
        <taxon>Hypocreomycetidae</taxon>
        <taxon>Hypocreales</taxon>
        <taxon>Hypocreaceae</taxon>
        <taxon>Cladobotryum</taxon>
    </lineage>
</organism>
<reference evidence="6 7" key="1">
    <citation type="submission" date="2024-01" db="EMBL/GenBank/DDBJ databases">
        <title>Complete genome of Cladobotryum mycophilum ATHUM6906.</title>
        <authorList>
            <person name="Christinaki A.C."/>
            <person name="Myridakis A.I."/>
            <person name="Kouvelis V.N."/>
        </authorList>
    </citation>
    <scope>NUCLEOTIDE SEQUENCE [LARGE SCALE GENOMIC DNA]</scope>
    <source>
        <strain evidence="6 7">ATHUM6906</strain>
    </source>
</reference>
<feature type="compositionally biased region" description="Low complexity" evidence="5">
    <location>
        <begin position="97"/>
        <end position="127"/>
    </location>
</feature>
<comment type="subcellular location">
    <subcellularLocation>
        <location evidence="1">Mitochondrion</location>
    </subcellularLocation>
</comment>
<comment type="caution">
    <text evidence="6">The sequence shown here is derived from an EMBL/GenBank/DDBJ whole genome shotgun (WGS) entry which is preliminary data.</text>
</comment>
<dbReference type="InterPro" id="IPR010591">
    <property type="entry name" value="ATP11"/>
</dbReference>
<dbReference type="Pfam" id="PF06644">
    <property type="entry name" value="ATP11"/>
    <property type="match status" value="1"/>
</dbReference>
<sequence length="322" mass="36005">MASIRLTALRCLARSPARFDPQRIAHQPVLDKYREKLNQKAAQEGLSSIEDLKTAYADKIKEQRKKDAIETPSLKAKPGQTSIPQTDGTPISQPNGESPTPTSSEAKPSPTPSASPSSPKSSGGKPAIKPLADILDLEKVADLPEKELTAIWRLRHASSPQTLCAVIPASTYKIMEELARTAPHFVLPVPHEEQGAEMHFLQWTFDRTSKTSTVLFTQLAEFKNRGEFAQPHTTITHHLDLIDDKGLVLMQGQVMDGRGVEPEHARWLVLCLQRFYGGWEGSDLDGQRKERAEERKRLLEWFTQGDPRFSVEKLIEEAERMG</sequence>
<evidence type="ECO:0000256" key="4">
    <source>
        <dbReference type="ARBA" id="ARBA00023128"/>
    </source>
</evidence>